<dbReference type="AlphaFoldDB" id="B4SA97"/>
<dbReference type="STRING" id="324925.Ppha_0004"/>
<evidence type="ECO:0000313" key="2">
    <source>
        <dbReference type="Proteomes" id="UP000002724"/>
    </source>
</evidence>
<reference evidence="1 2" key="1">
    <citation type="submission" date="2008-06" db="EMBL/GenBank/DDBJ databases">
        <title>Complete sequence of Pelodictyon phaeoclathratiforme BU-1.</title>
        <authorList>
            <consortium name="US DOE Joint Genome Institute"/>
            <person name="Lucas S."/>
            <person name="Copeland A."/>
            <person name="Lapidus A."/>
            <person name="Glavina del Rio T."/>
            <person name="Dalin E."/>
            <person name="Tice H."/>
            <person name="Bruce D."/>
            <person name="Goodwin L."/>
            <person name="Pitluck S."/>
            <person name="Schmutz J."/>
            <person name="Larimer F."/>
            <person name="Land M."/>
            <person name="Hauser L."/>
            <person name="Kyrpides N."/>
            <person name="Mikhailova N."/>
            <person name="Liu Z."/>
            <person name="Li T."/>
            <person name="Zhao F."/>
            <person name="Overmann J."/>
            <person name="Bryant D.A."/>
            <person name="Richardson P."/>
        </authorList>
    </citation>
    <scope>NUCLEOTIDE SEQUENCE [LARGE SCALE GENOMIC DNA]</scope>
    <source>
        <strain evidence="2">DSM 5477 / BU-1</strain>
    </source>
</reference>
<dbReference type="RefSeq" id="WP_012506861.1">
    <property type="nucleotide sequence ID" value="NC_011060.1"/>
</dbReference>
<dbReference type="InterPro" id="IPR007922">
    <property type="entry name" value="DciA-like"/>
</dbReference>
<gene>
    <name evidence="1" type="ordered locus">Ppha_0004</name>
</gene>
<dbReference type="Proteomes" id="UP000002724">
    <property type="component" value="Chromosome"/>
</dbReference>
<name>B4SA97_PELPB</name>
<dbReference type="OrthoDB" id="9796545at2"/>
<dbReference type="Pfam" id="PF05258">
    <property type="entry name" value="DciA"/>
    <property type="match status" value="1"/>
</dbReference>
<dbReference type="KEGG" id="pph:Ppha_0004"/>
<dbReference type="eggNOG" id="COG5512">
    <property type="taxonomic scope" value="Bacteria"/>
</dbReference>
<organism evidence="1 2">
    <name type="scientific">Pelodictyon phaeoclathratiforme (strain DSM 5477 / BU-1)</name>
    <dbReference type="NCBI Taxonomy" id="324925"/>
    <lineage>
        <taxon>Bacteria</taxon>
        <taxon>Pseudomonadati</taxon>
        <taxon>Chlorobiota</taxon>
        <taxon>Chlorobiia</taxon>
        <taxon>Chlorobiales</taxon>
        <taxon>Chlorobiaceae</taxon>
        <taxon>Chlorobium/Pelodictyon group</taxon>
        <taxon>Pelodictyon</taxon>
    </lineage>
</organism>
<keyword evidence="2" id="KW-1185">Reference proteome</keyword>
<sequence>MSRTKNPKQFSVVAGEMCQVLGLTEAYQQYKTLQVWKSVVGDTISASTTIERFSNGVLFIRVKNSTWRMELNFRKQNILEKLNAALENSMVKEIIFK</sequence>
<dbReference type="PANTHER" id="PTHR36456">
    <property type="entry name" value="UPF0232 PROTEIN SCO3875"/>
    <property type="match status" value="1"/>
</dbReference>
<evidence type="ECO:0008006" key="3">
    <source>
        <dbReference type="Google" id="ProtNLM"/>
    </source>
</evidence>
<proteinExistence type="predicted"/>
<evidence type="ECO:0000313" key="1">
    <source>
        <dbReference type="EMBL" id="ACF42363.1"/>
    </source>
</evidence>
<dbReference type="PANTHER" id="PTHR36456:SF1">
    <property type="entry name" value="UPF0232 PROTEIN SCO3875"/>
    <property type="match status" value="1"/>
</dbReference>
<dbReference type="HOGENOM" id="CLU_160523_3_2_10"/>
<dbReference type="EMBL" id="CP001110">
    <property type="protein sequence ID" value="ACF42363.1"/>
    <property type="molecule type" value="Genomic_DNA"/>
</dbReference>
<accession>B4SA97</accession>
<protein>
    <recommendedName>
        <fullName evidence="3">DUF721 domain-containing protein</fullName>
    </recommendedName>
</protein>